<proteinExistence type="predicted"/>
<evidence type="ECO:0000313" key="2">
    <source>
        <dbReference type="EMBL" id="CAB4604025.1"/>
    </source>
</evidence>
<evidence type="ECO:0000256" key="1">
    <source>
        <dbReference type="SAM" id="Phobius"/>
    </source>
</evidence>
<feature type="transmembrane region" description="Helical" evidence="1">
    <location>
        <begin position="37"/>
        <end position="60"/>
    </location>
</feature>
<protein>
    <submittedName>
        <fullName evidence="2">Unannotated protein</fullName>
    </submittedName>
</protein>
<gene>
    <name evidence="2" type="ORF">UFOPK1826_00876</name>
</gene>
<organism evidence="2">
    <name type="scientific">freshwater metagenome</name>
    <dbReference type="NCBI Taxonomy" id="449393"/>
    <lineage>
        <taxon>unclassified sequences</taxon>
        <taxon>metagenomes</taxon>
        <taxon>ecological metagenomes</taxon>
    </lineage>
</organism>
<reference evidence="2" key="1">
    <citation type="submission" date="2020-05" db="EMBL/GenBank/DDBJ databases">
        <authorList>
            <person name="Chiriac C."/>
            <person name="Salcher M."/>
            <person name="Ghai R."/>
            <person name="Kavagutti S V."/>
        </authorList>
    </citation>
    <scope>NUCLEOTIDE SEQUENCE</scope>
</reference>
<keyword evidence="1" id="KW-0472">Membrane</keyword>
<feature type="transmembrane region" description="Helical" evidence="1">
    <location>
        <begin position="80"/>
        <end position="99"/>
    </location>
</feature>
<keyword evidence="1" id="KW-1133">Transmembrane helix</keyword>
<name>A0A6J6GYI7_9ZZZZ</name>
<keyword evidence="1" id="KW-0812">Transmembrane</keyword>
<dbReference type="AlphaFoldDB" id="A0A6J6GYI7"/>
<sequence>MISNPFTDPKWADKTLRLIDRTVGFVRDKTTRPLANLVRAIVFGVILMVAGLLIFIFGLIGLVRAFNELLDVWLTRPTAVWVSYFLLSLLFTSLGALLMRKRHQTSTNSKKNK</sequence>
<accession>A0A6J6GYI7</accession>
<dbReference type="EMBL" id="CAEZUN010000101">
    <property type="protein sequence ID" value="CAB4604025.1"/>
    <property type="molecule type" value="Genomic_DNA"/>
</dbReference>